<keyword evidence="3" id="KW-1185">Reference proteome</keyword>
<evidence type="ECO:0000313" key="3">
    <source>
        <dbReference type="Proteomes" id="UP000265520"/>
    </source>
</evidence>
<proteinExistence type="predicted"/>
<dbReference type="AlphaFoldDB" id="A0A392RFW6"/>
<dbReference type="EMBL" id="LXQA010220675">
    <property type="protein sequence ID" value="MCI35149.1"/>
    <property type="molecule type" value="Genomic_DNA"/>
</dbReference>
<reference evidence="2 3" key="1">
    <citation type="journal article" date="2018" name="Front. Plant Sci.">
        <title>Red Clover (Trifolium pratense) and Zigzag Clover (T. medium) - A Picture of Genomic Similarities and Differences.</title>
        <authorList>
            <person name="Dluhosova J."/>
            <person name="Istvanek J."/>
            <person name="Nedelnik J."/>
            <person name="Repkova J."/>
        </authorList>
    </citation>
    <scope>NUCLEOTIDE SEQUENCE [LARGE SCALE GENOMIC DNA]</scope>
    <source>
        <strain evidence="3">cv. 10/8</strain>
        <tissue evidence="2">Leaf</tissue>
    </source>
</reference>
<dbReference type="Proteomes" id="UP000265520">
    <property type="component" value="Unassembled WGS sequence"/>
</dbReference>
<accession>A0A392RFW6</accession>
<organism evidence="2 3">
    <name type="scientific">Trifolium medium</name>
    <dbReference type="NCBI Taxonomy" id="97028"/>
    <lineage>
        <taxon>Eukaryota</taxon>
        <taxon>Viridiplantae</taxon>
        <taxon>Streptophyta</taxon>
        <taxon>Embryophyta</taxon>
        <taxon>Tracheophyta</taxon>
        <taxon>Spermatophyta</taxon>
        <taxon>Magnoliopsida</taxon>
        <taxon>eudicotyledons</taxon>
        <taxon>Gunneridae</taxon>
        <taxon>Pentapetalae</taxon>
        <taxon>rosids</taxon>
        <taxon>fabids</taxon>
        <taxon>Fabales</taxon>
        <taxon>Fabaceae</taxon>
        <taxon>Papilionoideae</taxon>
        <taxon>50 kb inversion clade</taxon>
        <taxon>NPAAA clade</taxon>
        <taxon>Hologalegina</taxon>
        <taxon>IRL clade</taxon>
        <taxon>Trifolieae</taxon>
        <taxon>Trifolium</taxon>
    </lineage>
</organism>
<protein>
    <submittedName>
        <fullName evidence="2">Uncharacterized protein</fullName>
    </submittedName>
</protein>
<sequence>MEDVDMFVVVVKLEDQPEVFLENNNDNLFETDDNQERHTLAIGLTVCRDQERDCEQNTWTRRHEEVAGEEGNVDKGQNEG</sequence>
<feature type="non-terminal residue" evidence="2">
    <location>
        <position position="80"/>
    </location>
</feature>
<evidence type="ECO:0000256" key="1">
    <source>
        <dbReference type="SAM" id="MobiDB-lite"/>
    </source>
</evidence>
<evidence type="ECO:0000313" key="2">
    <source>
        <dbReference type="EMBL" id="MCI35149.1"/>
    </source>
</evidence>
<comment type="caution">
    <text evidence="2">The sequence shown here is derived from an EMBL/GenBank/DDBJ whole genome shotgun (WGS) entry which is preliminary data.</text>
</comment>
<name>A0A392RFW6_9FABA</name>
<feature type="region of interest" description="Disordered" evidence="1">
    <location>
        <begin position="58"/>
        <end position="80"/>
    </location>
</feature>